<keyword evidence="2" id="KW-1185">Reference proteome</keyword>
<dbReference type="GeneID" id="24606939"/>
<evidence type="ECO:0000313" key="1">
    <source>
        <dbReference type="EMBL" id="AIW03197.1"/>
    </source>
</evidence>
<evidence type="ECO:0000313" key="2">
    <source>
        <dbReference type="Proteomes" id="UP000030206"/>
    </source>
</evidence>
<dbReference type="EMBL" id="KM236245">
    <property type="protein sequence ID" value="AIW03197.1"/>
    <property type="molecule type" value="Genomic_DNA"/>
</dbReference>
<name>A0A0A0RMK5_9CAUD</name>
<sequence length="118" mass="13732">MFQEVTISQLISNFASCLAYGIHDVKEETFKSFTYAGQEEALLFIRPEYHTVEIYFYGELVIRVEYAEDNRIWETVSIANVLNASRSAYRPALTVIELYKDIRKINAEKMAGFTETYH</sequence>
<protein>
    <submittedName>
        <fullName evidence="1">Uncharacterized protein</fullName>
    </submittedName>
</protein>
<dbReference type="KEGG" id="vg:24606939"/>
<proteinExistence type="predicted"/>
<organism evidence="1 2">
    <name type="scientific">Bacillus phage Mater</name>
    <dbReference type="NCBI Taxonomy" id="1540090"/>
    <lineage>
        <taxon>Viruses</taxon>
        <taxon>Duplodnaviria</taxon>
        <taxon>Heunggongvirae</taxon>
        <taxon>Uroviricota</taxon>
        <taxon>Caudoviricetes</taxon>
        <taxon>Herelleviridae</taxon>
        <taxon>Bastillevirinae</taxon>
        <taxon>Matervirus</taxon>
        <taxon>Matervirus mater</taxon>
    </lineage>
</organism>
<reference evidence="1 2" key="1">
    <citation type="submission" date="2014-07" db="EMBL/GenBank/DDBJ databases">
        <title>Complete Genome of Bacillus megaterium Myophage Mater.</title>
        <authorList>
            <person name="Lancaster J.C."/>
            <person name="Hodde M.K."/>
            <person name="Hernandez A.C."/>
            <person name="Everett G.F.K."/>
        </authorList>
    </citation>
    <scope>NUCLEOTIDE SEQUENCE [LARGE SCALE GENOMIC DNA]</scope>
</reference>
<dbReference type="RefSeq" id="YP_009150999.1">
    <property type="nucleotide sequence ID" value="NC_027366.1"/>
</dbReference>
<dbReference type="Proteomes" id="UP000030206">
    <property type="component" value="Segment"/>
</dbReference>
<gene>
    <name evidence="1" type="ORF">CPT_Mater40</name>
</gene>
<accession>A0A0A0RMK5</accession>